<evidence type="ECO:0000313" key="3">
    <source>
        <dbReference type="Proteomes" id="UP000251313"/>
    </source>
</evidence>
<feature type="chain" id="PRO_5044192430" evidence="1">
    <location>
        <begin position="23"/>
        <end position="154"/>
    </location>
</feature>
<protein>
    <submittedName>
        <fullName evidence="2">Uncharacterized protein</fullName>
    </submittedName>
</protein>
<dbReference type="RefSeq" id="WP_025203220.1">
    <property type="nucleotide sequence ID" value="NZ_UAVL01000021.1"/>
</dbReference>
<accession>A0AB38G293</accession>
<dbReference type="Proteomes" id="UP000251313">
    <property type="component" value="Unassembled WGS sequence"/>
</dbReference>
<name>A0AB38G293_9ENTR</name>
<organism evidence="2 3">
    <name type="scientific">Yokenella regensburgei</name>
    <dbReference type="NCBI Taxonomy" id="158877"/>
    <lineage>
        <taxon>Bacteria</taxon>
        <taxon>Pseudomonadati</taxon>
        <taxon>Pseudomonadota</taxon>
        <taxon>Gammaproteobacteria</taxon>
        <taxon>Enterobacterales</taxon>
        <taxon>Enterobacteriaceae</taxon>
        <taxon>Yokenella</taxon>
    </lineage>
</organism>
<feature type="signal peptide" evidence="1">
    <location>
        <begin position="1"/>
        <end position="22"/>
    </location>
</feature>
<evidence type="ECO:0000256" key="1">
    <source>
        <dbReference type="SAM" id="SignalP"/>
    </source>
</evidence>
<gene>
    <name evidence="2" type="ORF">NCTC11967_04495</name>
</gene>
<comment type="caution">
    <text evidence="2">The sequence shown here is derived from an EMBL/GenBank/DDBJ whole genome shotgun (WGS) entry which is preliminary data.</text>
</comment>
<keyword evidence="1" id="KW-0732">Signal</keyword>
<dbReference type="AlphaFoldDB" id="A0AB38G293"/>
<sequence length="154" mass="16201">MKRKMMLALLLTCALMPVMAQAFGNKDTWSSGWGQGVSEFVIKGPGQSQLSLTCDDSGTAPATIQFTDATGHDVSMDNEKTLQVRIDGGEAIDISESDSRVGENNLTLAWNALRTGKQALVTGDGVRPALFTLNGAGKVLPAFGTHGCVSRASL</sequence>
<dbReference type="EMBL" id="UAVL01000021">
    <property type="protein sequence ID" value="SQA65464.1"/>
    <property type="molecule type" value="Genomic_DNA"/>
</dbReference>
<reference evidence="2 3" key="1">
    <citation type="submission" date="2018-06" db="EMBL/GenBank/DDBJ databases">
        <authorList>
            <consortium name="Pathogen Informatics"/>
            <person name="Doyle S."/>
        </authorList>
    </citation>
    <scope>NUCLEOTIDE SEQUENCE [LARGE SCALE GENOMIC DNA]</scope>
    <source>
        <strain evidence="2 3">NCTC11967</strain>
    </source>
</reference>
<evidence type="ECO:0000313" key="2">
    <source>
        <dbReference type="EMBL" id="SQA65464.1"/>
    </source>
</evidence>
<proteinExistence type="predicted"/>